<keyword evidence="16" id="KW-1133">Transmembrane helix</keyword>
<evidence type="ECO:0000256" key="12">
    <source>
        <dbReference type="ARBA" id="ARBA00023012"/>
    </source>
</evidence>
<keyword evidence="10" id="KW-0418">Kinase</keyword>
<dbReference type="InterPro" id="IPR004358">
    <property type="entry name" value="Sig_transdc_His_kin-like_C"/>
</dbReference>
<evidence type="ECO:0000256" key="9">
    <source>
        <dbReference type="ARBA" id="ARBA00022723"/>
    </source>
</evidence>
<dbReference type="SMART" id="SM00387">
    <property type="entry name" value="HATPase_c"/>
    <property type="match status" value="1"/>
</dbReference>
<keyword evidence="11" id="KW-0408">Iron</keyword>
<dbReference type="EC" id="2.7.13.3" evidence="4"/>
<organism evidence="18 19">
    <name type="scientific">Mucilaginibacter dorajii</name>
    <dbReference type="NCBI Taxonomy" id="692994"/>
    <lineage>
        <taxon>Bacteria</taxon>
        <taxon>Pseudomonadati</taxon>
        <taxon>Bacteroidota</taxon>
        <taxon>Sphingobacteriia</taxon>
        <taxon>Sphingobacteriales</taxon>
        <taxon>Sphingobacteriaceae</taxon>
        <taxon>Mucilaginibacter</taxon>
    </lineage>
</organism>
<evidence type="ECO:0000256" key="7">
    <source>
        <dbReference type="ARBA" id="ARBA00022490"/>
    </source>
</evidence>
<keyword evidence="16" id="KW-0472">Membrane</keyword>
<evidence type="ECO:0000256" key="5">
    <source>
        <dbReference type="ARBA" id="ARBA00017322"/>
    </source>
</evidence>
<dbReference type="RefSeq" id="WP_259087128.1">
    <property type="nucleotide sequence ID" value="NZ_BAAAZC010000031.1"/>
</dbReference>
<dbReference type="InterPro" id="IPR005467">
    <property type="entry name" value="His_kinase_dom"/>
</dbReference>
<keyword evidence="12" id="KW-0902">Two-component regulatory system</keyword>
<comment type="caution">
    <text evidence="18">The sequence shown here is derived from an EMBL/GenBank/DDBJ whole genome shotgun (WGS) entry which is preliminary data.</text>
</comment>
<protein>
    <recommendedName>
        <fullName evidence="5">Oxygen sensor histidine kinase NreB</fullName>
        <ecNumber evidence="4">2.7.13.3</ecNumber>
    </recommendedName>
    <alternativeName>
        <fullName evidence="15">Nitrogen regulation protein B</fullName>
    </alternativeName>
</protein>
<dbReference type="EMBL" id="BAAAZC010000031">
    <property type="protein sequence ID" value="GAA3989033.1"/>
    <property type="molecule type" value="Genomic_DNA"/>
</dbReference>
<feature type="domain" description="Histidine kinase" evidence="17">
    <location>
        <begin position="176"/>
        <end position="262"/>
    </location>
</feature>
<evidence type="ECO:0000313" key="18">
    <source>
        <dbReference type="EMBL" id="GAA3989033.1"/>
    </source>
</evidence>
<accession>A0ABP7QWF3</accession>
<keyword evidence="16" id="KW-0812">Transmembrane</keyword>
<evidence type="ECO:0000256" key="6">
    <source>
        <dbReference type="ARBA" id="ARBA00022485"/>
    </source>
</evidence>
<dbReference type="Proteomes" id="UP001500742">
    <property type="component" value="Unassembled WGS sequence"/>
</dbReference>
<evidence type="ECO:0000256" key="16">
    <source>
        <dbReference type="SAM" id="Phobius"/>
    </source>
</evidence>
<keyword evidence="19" id="KW-1185">Reference proteome</keyword>
<evidence type="ECO:0000256" key="11">
    <source>
        <dbReference type="ARBA" id="ARBA00023004"/>
    </source>
</evidence>
<proteinExistence type="predicted"/>
<dbReference type="CDD" id="cd16917">
    <property type="entry name" value="HATPase_UhpB-NarQ-NarX-like"/>
    <property type="match status" value="1"/>
</dbReference>
<evidence type="ECO:0000256" key="10">
    <source>
        <dbReference type="ARBA" id="ARBA00022777"/>
    </source>
</evidence>
<reference evidence="19" key="1">
    <citation type="journal article" date="2019" name="Int. J. Syst. Evol. Microbiol.">
        <title>The Global Catalogue of Microorganisms (GCM) 10K type strain sequencing project: providing services to taxonomists for standard genome sequencing and annotation.</title>
        <authorList>
            <consortium name="The Broad Institute Genomics Platform"/>
            <consortium name="The Broad Institute Genome Sequencing Center for Infectious Disease"/>
            <person name="Wu L."/>
            <person name="Ma J."/>
        </authorList>
    </citation>
    <scope>NUCLEOTIDE SEQUENCE [LARGE SCALE GENOMIC DNA]</scope>
    <source>
        <strain evidence="19">JCM 16601</strain>
    </source>
</reference>
<evidence type="ECO:0000256" key="14">
    <source>
        <dbReference type="ARBA" id="ARBA00024827"/>
    </source>
</evidence>
<keyword evidence="9" id="KW-0479">Metal-binding</keyword>
<evidence type="ECO:0000256" key="15">
    <source>
        <dbReference type="ARBA" id="ARBA00030800"/>
    </source>
</evidence>
<keyword evidence="8" id="KW-0808">Transferase</keyword>
<evidence type="ECO:0000259" key="17">
    <source>
        <dbReference type="PROSITE" id="PS50109"/>
    </source>
</evidence>
<comment type="cofactor">
    <cofactor evidence="2">
        <name>[4Fe-4S] cluster</name>
        <dbReference type="ChEBI" id="CHEBI:49883"/>
    </cofactor>
</comment>
<name>A0ABP7QWF3_9SPHI</name>
<evidence type="ECO:0000256" key="2">
    <source>
        <dbReference type="ARBA" id="ARBA00001966"/>
    </source>
</evidence>
<dbReference type="PROSITE" id="PS50109">
    <property type="entry name" value="HIS_KIN"/>
    <property type="match status" value="1"/>
</dbReference>
<gene>
    <name evidence="18" type="ORF">GCM10022210_47720</name>
</gene>
<dbReference type="Pfam" id="PF02518">
    <property type="entry name" value="HATPase_c"/>
    <property type="match status" value="1"/>
</dbReference>
<evidence type="ECO:0000256" key="4">
    <source>
        <dbReference type="ARBA" id="ARBA00012438"/>
    </source>
</evidence>
<dbReference type="InterPro" id="IPR036890">
    <property type="entry name" value="HATPase_C_sf"/>
</dbReference>
<dbReference type="InterPro" id="IPR003594">
    <property type="entry name" value="HATPase_dom"/>
</dbReference>
<evidence type="ECO:0000313" key="19">
    <source>
        <dbReference type="Proteomes" id="UP001500742"/>
    </source>
</evidence>
<dbReference type="PRINTS" id="PR00344">
    <property type="entry name" value="BCTRLSENSOR"/>
</dbReference>
<keyword evidence="6" id="KW-0004">4Fe-4S</keyword>
<comment type="subcellular location">
    <subcellularLocation>
        <location evidence="3">Cytoplasm</location>
    </subcellularLocation>
</comment>
<keyword evidence="13" id="KW-0411">Iron-sulfur</keyword>
<comment type="function">
    <text evidence="14">Member of the two-component regulatory system NreB/NreC involved in the control of dissimilatory nitrate/nitrite reduction in response to oxygen. NreB functions as a direct oxygen sensor histidine kinase which is autophosphorylated, in the absence of oxygen, probably at the conserved histidine residue, and transfers its phosphate group probably to a conserved aspartate residue of NreC. NreB/NreC activates the expression of the nitrate (narGHJI) and nitrite (nir) reductase operons, as well as the putative nitrate transporter gene narT.</text>
</comment>
<evidence type="ECO:0000256" key="8">
    <source>
        <dbReference type="ARBA" id="ARBA00022679"/>
    </source>
</evidence>
<comment type="catalytic activity">
    <reaction evidence="1">
        <text>ATP + protein L-histidine = ADP + protein N-phospho-L-histidine.</text>
        <dbReference type="EC" id="2.7.13.3"/>
    </reaction>
</comment>
<dbReference type="Gene3D" id="1.20.5.1930">
    <property type="match status" value="1"/>
</dbReference>
<feature type="transmembrane region" description="Helical" evidence="16">
    <location>
        <begin position="12"/>
        <end position="31"/>
    </location>
</feature>
<evidence type="ECO:0000256" key="3">
    <source>
        <dbReference type="ARBA" id="ARBA00004496"/>
    </source>
</evidence>
<dbReference type="InterPro" id="IPR011712">
    <property type="entry name" value="Sig_transdc_His_kin_sub3_dim/P"/>
</dbReference>
<keyword evidence="7" id="KW-0963">Cytoplasm</keyword>
<evidence type="ECO:0000256" key="13">
    <source>
        <dbReference type="ARBA" id="ARBA00023014"/>
    </source>
</evidence>
<dbReference type="PANTHER" id="PTHR24421">
    <property type="entry name" value="NITRATE/NITRITE SENSOR PROTEIN NARX-RELATED"/>
    <property type="match status" value="1"/>
</dbReference>
<sequence length="262" mass="29607">MQISSEEIIFLIGLTSLIFLIAPLFLIIYVVSYNRKKKKHQEEKLLLQKTFENELLKTQIEVQEQTLKTIAYDLHDNIGQLLSITTITLSSIDLNNKDKAAEKLAFVDDLTNRSIKEVKALSRLLHGEELVNRGLAAAIEFELEWLKRSDKFKIHFEKENFGVFSGDGAKETIVFRLFQEIINNIIQHARATEIFITLEQIENAFKLIIRDNGAGFNVDETLKRKTGMGLHNITKRAAMIGGIASITSTVGSGSEIVVTIPY</sequence>
<evidence type="ECO:0000256" key="1">
    <source>
        <dbReference type="ARBA" id="ARBA00000085"/>
    </source>
</evidence>
<dbReference type="Pfam" id="PF07730">
    <property type="entry name" value="HisKA_3"/>
    <property type="match status" value="1"/>
</dbReference>
<dbReference type="InterPro" id="IPR050482">
    <property type="entry name" value="Sensor_HK_TwoCompSys"/>
</dbReference>
<dbReference type="SUPFAM" id="SSF55874">
    <property type="entry name" value="ATPase domain of HSP90 chaperone/DNA topoisomerase II/histidine kinase"/>
    <property type="match status" value="1"/>
</dbReference>
<dbReference type="Gene3D" id="3.30.565.10">
    <property type="entry name" value="Histidine kinase-like ATPase, C-terminal domain"/>
    <property type="match status" value="1"/>
</dbReference>